<evidence type="ECO:0000313" key="3">
    <source>
        <dbReference type="EMBL" id="GLB41884.1"/>
    </source>
</evidence>
<feature type="signal peptide" evidence="2">
    <location>
        <begin position="1"/>
        <end position="30"/>
    </location>
</feature>
<accession>A0A9P3PUP0</accession>
<organism evidence="3 4">
    <name type="scientific">Lyophyllum shimeji</name>
    <name type="common">Hon-shimeji</name>
    <name type="synonym">Tricholoma shimeji</name>
    <dbReference type="NCBI Taxonomy" id="47721"/>
    <lineage>
        <taxon>Eukaryota</taxon>
        <taxon>Fungi</taxon>
        <taxon>Dikarya</taxon>
        <taxon>Basidiomycota</taxon>
        <taxon>Agaricomycotina</taxon>
        <taxon>Agaricomycetes</taxon>
        <taxon>Agaricomycetidae</taxon>
        <taxon>Agaricales</taxon>
        <taxon>Tricholomatineae</taxon>
        <taxon>Lyophyllaceae</taxon>
        <taxon>Lyophyllum</taxon>
    </lineage>
</organism>
<dbReference type="Proteomes" id="UP001063166">
    <property type="component" value="Unassembled WGS sequence"/>
</dbReference>
<name>A0A9P3PUP0_LYOSH</name>
<evidence type="ECO:0000313" key="4">
    <source>
        <dbReference type="Proteomes" id="UP001063166"/>
    </source>
</evidence>
<keyword evidence="4" id="KW-1185">Reference proteome</keyword>
<proteinExistence type="predicted"/>
<feature type="compositionally biased region" description="Basic and acidic residues" evidence="1">
    <location>
        <begin position="132"/>
        <end position="149"/>
    </location>
</feature>
<feature type="compositionally biased region" description="Basic and acidic residues" evidence="1">
    <location>
        <begin position="93"/>
        <end position="106"/>
    </location>
</feature>
<keyword evidence="2" id="KW-0732">Signal</keyword>
<dbReference type="AlphaFoldDB" id="A0A9P3PUP0"/>
<gene>
    <name evidence="3" type="ORF">LshimejAT787_1004840</name>
</gene>
<feature type="region of interest" description="Disordered" evidence="1">
    <location>
        <begin position="58"/>
        <end position="106"/>
    </location>
</feature>
<reference evidence="3" key="1">
    <citation type="submission" date="2022-07" db="EMBL/GenBank/DDBJ databases">
        <title>The genome of Lyophyllum shimeji provides insight into the initial evolution of ectomycorrhizal fungal genome.</title>
        <authorList>
            <person name="Kobayashi Y."/>
            <person name="Shibata T."/>
            <person name="Hirakawa H."/>
            <person name="Shigenobu S."/>
            <person name="Nishiyama T."/>
            <person name="Yamada A."/>
            <person name="Hasebe M."/>
            <person name="Kawaguchi M."/>
        </authorList>
    </citation>
    <scope>NUCLEOTIDE SEQUENCE</scope>
    <source>
        <strain evidence="3">AT787</strain>
    </source>
</reference>
<evidence type="ECO:0000256" key="1">
    <source>
        <dbReference type="SAM" id="MobiDB-lite"/>
    </source>
</evidence>
<evidence type="ECO:0000256" key="2">
    <source>
        <dbReference type="SAM" id="SignalP"/>
    </source>
</evidence>
<dbReference type="EMBL" id="BRPK01000010">
    <property type="protein sequence ID" value="GLB41884.1"/>
    <property type="molecule type" value="Genomic_DNA"/>
</dbReference>
<protein>
    <submittedName>
        <fullName evidence="3">Uncharacterized protein</fullName>
    </submittedName>
</protein>
<feature type="chain" id="PRO_5040123189" evidence="2">
    <location>
        <begin position="31"/>
        <end position="155"/>
    </location>
</feature>
<sequence length="155" mass="17726">MHPYSHWHGAHWHWHRGPSRLIWFFIGAAAATFWHKHKEAKHGVGWHPHCLRAPIQPPVLSSSANPDRRSMHGVSKAINNIPPAELSNSTEWNEEKQRMAELSRSAGDKLAELSEATLDTVLTTVEVLKAKLAEHRAERDKQLQDERRKNPPRPV</sequence>
<comment type="caution">
    <text evidence="3">The sequence shown here is derived from an EMBL/GenBank/DDBJ whole genome shotgun (WGS) entry which is preliminary data.</text>
</comment>
<dbReference type="OrthoDB" id="2960209at2759"/>
<feature type="region of interest" description="Disordered" evidence="1">
    <location>
        <begin position="132"/>
        <end position="155"/>
    </location>
</feature>